<dbReference type="Proteomes" id="UP000008206">
    <property type="component" value="Chromosome"/>
</dbReference>
<dbReference type="PANTHER" id="PTHR30238:SF4">
    <property type="entry name" value="SLL1022 PROTEIN"/>
    <property type="match status" value="1"/>
</dbReference>
<feature type="transmembrane region" description="Helical" evidence="6">
    <location>
        <begin position="207"/>
        <end position="227"/>
    </location>
</feature>
<name>E0U5H3_GLOV7</name>
<evidence type="ECO:0000256" key="5">
    <source>
        <dbReference type="ARBA" id="ARBA00023136"/>
    </source>
</evidence>
<feature type="transmembrane region" description="Helical" evidence="6">
    <location>
        <begin position="55"/>
        <end position="77"/>
    </location>
</feature>
<sequence>MIEQSVNFIEQGLSFNTVGILFSLVAMETVLSADNAVALAALVQHLPEPEHQRRALNWGLVGAFGLRILLILLATWVIQFWEFEFLGALYLIWLTAKYFRERLSENQEDSLSEPFHPQSNTNLIWQIIPIIALTDLAFSLDSVTTAIAISNETWLILFGGIIGVITLRFSAGLFIKLLDKYVYLQDAAYMIILGIGLKLMIKALFPIYALPDWIVLTFVSLLLMWGFSKRVEPETSQSN</sequence>
<evidence type="ECO:0000256" key="1">
    <source>
        <dbReference type="ARBA" id="ARBA00004141"/>
    </source>
</evidence>
<dbReference type="InterPro" id="IPR022493">
    <property type="entry name" value="CHP03716_TM_YkoY"/>
</dbReference>
<dbReference type="NCBIfam" id="TIGR03716">
    <property type="entry name" value="R_switched_YkoY"/>
    <property type="match status" value="1"/>
</dbReference>
<reference evidence="8" key="1">
    <citation type="journal article" date="2011" name="MBio">
        <title>Novel metabolic attributes of the genus Cyanothece, comprising a group of unicellular nitrogen-fixing Cyanobacteria.</title>
        <authorList>
            <person name="Bandyopadhyay A."/>
            <person name="Elvitigala T."/>
            <person name="Welsh E."/>
            <person name="Stockel J."/>
            <person name="Liberton M."/>
            <person name="Min H."/>
            <person name="Sherman L.A."/>
            <person name="Pakrasi H.B."/>
        </authorList>
    </citation>
    <scope>NUCLEOTIDE SEQUENCE [LARGE SCALE GENOMIC DNA]</scope>
    <source>
        <strain evidence="8">PCC 7822</strain>
    </source>
</reference>
<keyword evidence="8" id="KW-1185">Reference proteome</keyword>
<dbReference type="InterPro" id="IPR005496">
    <property type="entry name" value="Integral_membrane_TerC"/>
</dbReference>
<dbReference type="RefSeq" id="WP_013321670.1">
    <property type="nucleotide sequence ID" value="NC_014501.1"/>
</dbReference>
<protein>
    <submittedName>
        <fullName evidence="7">Integral membrane protein TerC</fullName>
    </submittedName>
</protein>
<evidence type="ECO:0000256" key="4">
    <source>
        <dbReference type="ARBA" id="ARBA00022989"/>
    </source>
</evidence>
<evidence type="ECO:0000256" key="6">
    <source>
        <dbReference type="SAM" id="Phobius"/>
    </source>
</evidence>
<dbReference type="PANTHER" id="PTHR30238">
    <property type="entry name" value="MEMBRANE BOUND PREDICTED REDOX MODULATOR"/>
    <property type="match status" value="1"/>
</dbReference>
<evidence type="ECO:0000256" key="3">
    <source>
        <dbReference type="ARBA" id="ARBA00022692"/>
    </source>
</evidence>
<dbReference type="eggNOG" id="COG0861">
    <property type="taxonomic scope" value="Bacteria"/>
</dbReference>
<comment type="subcellular location">
    <subcellularLocation>
        <location evidence="1">Membrane</location>
        <topology evidence="1">Multi-pass membrane protein</topology>
    </subcellularLocation>
</comment>
<dbReference type="GO" id="GO:0016020">
    <property type="term" value="C:membrane"/>
    <property type="evidence" value="ECO:0007669"/>
    <property type="project" value="UniProtKB-SubCell"/>
</dbReference>
<dbReference type="KEGG" id="cyj:Cyan7822_1572"/>
<evidence type="ECO:0000256" key="2">
    <source>
        <dbReference type="ARBA" id="ARBA00007511"/>
    </source>
</evidence>
<accession>E0U5H3</accession>
<proteinExistence type="inferred from homology"/>
<dbReference type="EMBL" id="CP002198">
    <property type="protein sequence ID" value="ADN13563.1"/>
    <property type="molecule type" value="Genomic_DNA"/>
</dbReference>
<evidence type="ECO:0000313" key="7">
    <source>
        <dbReference type="EMBL" id="ADN13563.1"/>
    </source>
</evidence>
<feature type="transmembrane region" description="Helical" evidence="6">
    <location>
        <begin position="20"/>
        <end position="43"/>
    </location>
</feature>
<dbReference type="Pfam" id="PF03741">
    <property type="entry name" value="TerC"/>
    <property type="match status" value="1"/>
</dbReference>
<keyword evidence="5 6" id="KW-0472">Membrane</keyword>
<organism evidence="7 8">
    <name type="scientific">Gloeothece verrucosa (strain PCC 7822)</name>
    <name type="common">Cyanothece sp. (strain PCC 7822)</name>
    <dbReference type="NCBI Taxonomy" id="497965"/>
    <lineage>
        <taxon>Bacteria</taxon>
        <taxon>Bacillati</taxon>
        <taxon>Cyanobacteriota</taxon>
        <taxon>Cyanophyceae</taxon>
        <taxon>Oscillatoriophycideae</taxon>
        <taxon>Chroococcales</taxon>
        <taxon>Aphanothecaceae</taxon>
        <taxon>Gloeothece</taxon>
        <taxon>Gloeothece verrucosa</taxon>
    </lineage>
</organism>
<keyword evidence="4 6" id="KW-1133">Transmembrane helix</keyword>
<dbReference type="STRING" id="497965.Cyan7822_1572"/>
<comment type="similarity">
    <text evidence="2">Belongs to the TerC family.</text>
</comment>
<keyword evidence="3 6" id="KW-0812">Transmembrane</keyword>
<dbReference type="OrthoDB" id="510141at2"/>
<dbReference type="HOGENOM" id="CLU_070543_1_0_3"/>
<gene>
    <name evidence="7" type="ordered locus">Cyan7822_1572</name>
</gene>
<feature type="transmembrane region" description="Helical" evidence="6">
    <location>
        <begin position="123"/>
        <end position="149"/>
    </location>
</feature>
<evidence type="ECO:0000313" key="8">
    <source>
        <dbReference type="Proteomes" id="UP000008206"/>
    </source>
</evidence>
<dbReference type="AlphaFoldDB" id="E0U5H3"/>
<feature type="transmembrane region" description="Helical" evidence="6">
    <location>
        <begin position="155"/>
        <end position="175"/>
    </location>
</feature>